<evidence type="ECO:0000313" key="2">
    <source>
        <dbReference type="Proteomes" id="UP001305647"/>
    </source>
</evidence>
<comment type="caution">
    <text evidence="1">The sequence shown here is derived from an EMBL/GenBank/DDBJ whole genome shotgun (WGS) entry which is preliminary data.</text>
</comment>
<reference evidence="1" key="2">
    <citation type="submission" date="2023-05" db="EMBL/GenBank/DDBJ databases">
        <authorList>
            <consortium name="Lawrence Berkeley National Laboratory"/>
            <person name="Steindorff A."/>
            <person name="Hensen N."/>
            <person name="Bonometti L."/>
            <person name="Westerberg I."/>
            <person name="Brannstrom I.O."/>
            <person name="Guillou S."/>
            <person name="Cros-Aarteil S."/>
            <person name="Calhoun S."/>
            <person name="Haridas S."/>
            <person name="Kuo A."/>
            <person name="Mondo S."/>
            <person name="Pangilinan J."/>
            <person name="Riley R."/>
            <person name="Labutti K."/>
            <person name="Andreopoulos B."/>
            <person name="Lipzen A."/>
            <person name="Chen C."/>
            <person name="Yanf M."/>
            <person name="Daum C."/>
            <person name="Ng V."/>
            <person name="Clum A."/>
            <person name="Ohm R."/>
            <person name="Martin F."/>
            <person name="Silar P."/>
            <person name="Natvig D."/>
            <person name="Lalanne C."/>
            <person name="Gautier V."/>
            <person name="Ament-Velasquez S.L."/>
            <person name="Kruys A."/>
            <person name="Hutchinson M.I."/>
            <person name="Powell A.J."/>
            <person name="Barry K."/>
            <person name="Miller A.N."/>
            <person name="Grigoriev I.V."/>
            <person name="Debuchy R."/>
            <person name="Gladieux P."/>
            <person name="Thoren M.H."/>
            <person name="Johannesson H."/>
        </authorList>
    </citation>
    <scope>NUCLEOTIDE SEQUENCE</scope>
    <source>
        <strain evidence="1">CBS 757.83</strain>
    </source>
</reference>
<accession>A0AAN6Q985</accession>
<dbReference type="AlphaFoldDB" id="A0AAN6Q985"/>
<keyword evidence="2" id="KW-1185">Reference proteome</keyword>
<dbReference type="Proteomes" id="UP001305647">
    <property type="component" value="Unassembled WGS sequence"/>
</dbReference>
<protein>
    <submittedName>
        <fullName evidence="1">Uncharacterized protein</fullName>
    </submittedName>
</protein>
<evidence type="ECO:0000313" key="1">
    <source>
        <dbReference type="EMBL" id="KAK4105992.1"/>
    </source>
</evidence>
<sequence>MLLSHGPVCSRHISVALLLLEYRGPPFWSSPEGNCLGALALYCCIIRGLLGRRLWDGHRERKNGAGWVKPAGLGTSCSSLEEGMGGLVGKLCTYQCWFWAPGLMTVYLGIRNGSIALSSDLSTVSCRGRVERTGALSESCSGP</sequence>
<dbReference type="EMBL" id="MU863624">
    <property type="protein sequence ID" value="KAK4105992.1"/>
    <property type="molecule type" value="Genomic_DNA"/>
</dbReference>
<name>A0AAN6Q985_9PEZI</name>
<proteinExistence type="predicted"/>
<reference evidence="1" key="1">
    <citation type="journal article" date="2023" name="Mol. Phylogenet. Evol.">
        <title>Genome-scale phylogeny and comparative genomics of the fungal order Sordariales.</title>
        <authorList>
            <person name="Hensen N."/>
            <person name="Bonometti L."/>
            <person name="Westerberg I."/>
            <person name="Brannstrom I.O."/>
            <person name="Guillou S."/>
            <person name="Cros-Aarteil S."/>
            <person name="Calhoun S."/>
            <person name="Haridas S."/>
            <person name="Kuo A."/>
            <person name="Mondo S."/>
            <person name="Pangilinan J."/>
            <person name="Riley R."/>
            <person name="LaButti K."/>
            <person name="Andreopoulos B."/>
            <person name="Lipzen A."/>
            <person name="Chen C."/>
            <person name="Yan M."/>
            <person name="Daum C."/>
            <person name="Ng V."/>
            <person name="Clum A."/>
            <person name="Steindorff A."/>
            <person name="Ohm R.A."/>
            <person name="Martin F."/>
            <person name="Silar P."/>
            <person name="Natvig D.O."/>
            <person name="Lalanne C."/>
            <person name="Gautier V."/>
            <person name="Ament-Velasquez S.L."/>
            <person name="Kruys A."/>
            <person name="Hutchinson M.I."/>
            <person name="Powell A.J."/>
            <person name="Barry K."/>
            <person name="Miller A.N."/>
            <person name="Grigoriev I.V."/>
            <person name="Debuchy R."/>
            <person name="Gladieux P."/>
            <person name="Hiltunen Thoren M."/>
            <person name="Johannesson H."/>
        </authorList>
    </citation>
    <scope>NUCLEOTIDE SEQUENCE</scope>
    <source>
        <strain evidence="1">CBS 757.83</strain>
    </source>
</reference>
<gene>
    <name evidence="1" type="ORF">N658DRAFT_2982</name>
</gene>
<organism evidence="1 2">
    <name type="scientific">Parathielavia hyrcaniae</name>
    <dbReference type="NCBI Taxonomy" id="113614"/>
    <lineage>
        <taxon>Eukaryota</taxon>
        <taxon>Fungi</taxon>
        <taxon>Dikarya</taxon>
        <taxon>Ascomycota</taxon>
        <taxon>Pezizomycotina</taxon>
        <taxon>Sordariomycetes</taxon>
        <taxon>Sordariomycetidae</taxon>
        <taxon>Sordariales</taxon>
        <taxon>Chaetomiaceae</taxon>
        <taxon>Parathielavia</taxon>
    </lineage>
</organism>